<evidence type="ECO:0000256" key="1">
    <source>
        <dbReference type="ARBA" id="ARBA00023015"/>
    </source>
</evidence>
<dbReference type="SMART" id="SM00354">
    <property type="entry name" value="HTH_LACI"/>
    <property type="match status" value="1"/>
</dbReference>
<keyword evidence="1" id="KW-0805">Transcription regulation</keyword>
<evidence type="ECO:0000256" key="2">
    <source>
        <dbReference type="ARBA" id="ARBA00023125"/>
    </source>
</evidence>
<dbReference type="EMBL" id="CP060713">
    <property type="protein sequence ID" value="QNN51234.1"/>
    <property type="molecule type" value="Genomic_DNA"/>
</dbReference>
<protein>
    <submittedName>
        <fullName evidence="5">LacI family DNA-binding transcriptional regulator</fullName>
    </submittedName>
</protein>
<dbReference type="AlphaFoldDB" id="A0A7G9R6K9"/>
<dbReference type="GO" id="GO:0000976">
    <property type="term" value="F:transcription cis-regulatory region binding"/>
    <property type="evidence" value="ECO:0007669"/>
    <property type="project" value="TreeGrafter"/>
</dbReference>
<evidence type="ECO:0000256" key="3">
    <source>
        <dbReference type="ARBA" id="ARBA00023163"/>
    </source>
</evidence>
<dbReference type="SUPFAM" id="SSF53822">
    <property type="entry name" value="Periplasmic binding protein-like I"/>
    <property type="match status" value="1"/>
</dbReference>
<evidence type="ECO:0000313" key="6">
    <source>
        <dbReference type="Proteomes" id="UP000515947"/>
    </source>
</evidence>
<dbReference type="Gene3D" id="1.10.260.40">
    <property type="entry name" value="lambda repressor-like DNA-binding domains"/>
    <property type="match status" value="1"/>
</dbReference>
<dbReference type="RefSeq" id="WP_187577075.1">
    <property type="nucleotide sequence ID" value="NZ_CP060713.1"/>
</dbReference>
<dbReference type="InterPro" id="IPR046335">
    <property type="entry name" value="LacI/GalR-like_sensor"/>
</dbReference>
<name>A0A7G9R6K9_9ACTN</name>
<feature type="domain" description="HTH lacI-type" evidence="4">
    <location>
        <begin position="8"/>
        <end position="62"/>
    </location>
</feature>
<dbReference type="Pfam" id="PF13377">
    <property type="entry name" value="Peripla_BP_3"/>
    <property type="match status" value="1"/>
</dbReference>
<dbReference type="SUPFAM" id="SSF47413">
    <property type="entry name" value="lambda repressor-like DNA-binding domains"/>
    <property type="match status" value="1"/>
</dbReference>
<dbReference type="Pfam" id="PF00356">
    <property type="entry name" value="LacI"/>
    <property type="match status" value="1"/>
</dbReference>
<dbReference type="GO" id="GO:0003700">
    <property type="term" value="F:DNA-binding transcription factor activity"/>
    <property type="evidence" value="ECO:0007669"/>
    <property type="project" value="TreeGrafter"/>
</dbReference>
<keyword evidence="2 5" id="KW-0238">DNA-binding</keyword>
<dbReference type="PANTHER" id="PTHR30146:SF109">
    <property type="entry name" value="HTH-TYPE TRANSCRIPTIONAL REGULATOR GALS"/>
    <property type="match status" value="1"/>
</dbReference>
<accession>A0A7G9R6K9</accession>
<evidence type="ECO:0000313" key="5">
    <source>
        <dbReference type="EMBL" id="QNN51234.1"/>
    </source>
</evidence>
<dbReference type="KEGG" id="nmes:H9L09_11340"/>
<gene>
    <name evidence="5" type="ORF">H9L09_11340</name>
</gene>
<dbReference type="PROSITE" id="PS50932">
    <property type="entry name" value="HTH_LACI_2"/>
    <property type="match status" value="1"/>
</dbReference>
<dbReference type="InterPro" id="IPR028082">
    <property type="entry name" value="Peripla_BP_I"/>
</dbReference>
<dbReference type="InterPro" id="IPR000843">
    <property type="entry name" value="HTH_LacI"/>
</dbReference>
<dbReference type="Gene3D" id="3.40.50.2300">
    <property type="match status" value="2"/>
</dbReference>
<keyword evidence="3" id="KW-0804">Transcription</keyword>
<evidence type="ECO:0000259" key="4">
    <source>
        <dbReference type="PROSITE" id="PS50932"/>
    </source>
</evidence>
<reference evidence="5 6" key="1">
    <citation type="submission" date="2020-08" db="EMBL/GenBank/DDBJ databases">
        <title>Genome sequence of Nocardioides mesophilus KACC 16243T.</title>
        <authorList>
            <person name="Hyun D.-W."/>
            <person name="Bae J.-W."/>
        </authorList>
    </citation>
    <scope>NUCLEOTIDE SEQUENCE [LARGE SCALE GENOMIC DNA]</scope>
    <source>
        <strain evidence="5 6">KACC 16243</strain>
    </source>
</reference>
<proteinExistence type="predicted"/>
<keyword evidence="6" id="KW-1185">Reference proteome</keyword>
<dbReference type="CDD" id="cd01392">
    <property type="entry name" value="HTH_LacI"/>
    <property type="match status" value="1"/>
</dbReference>
<dbReference type="PANTHER" id="PTHR30146">
    <property type="entry name" value="LACI-RELATED TRANSCRIPTIONAL REPRESSOR"/>
    <property type="match status" value="1"/>
</dbReference>
<organism evidence="5 6">
    <name type="scientific">Nocardioides mesophilus</name>
    <dbReference type="NCBI Taxonomy" id="433659"/>
    <lineage>
        <taxon>Bacteria</taxon>
        <taxon>Bacillati</taxon>
        <taxon>Actinomycetota</taxon>
        <taxon>Actinomycetes</taxon>
        <taxon>Propionibacteriales</taxon>
        <taxon>Nocardioidaceae</taxon>
        <taxon>Nocardioides</taxon>
    </lineage>
</organism>
<sequence>MSRLESAPTLATVAAEAGVSRQTVSNALNSPELLRPETLERVQEAIGRLGYSPNRAARNLRTRTSHLIGLRIEPAVEDSANALMDRFLHSLVESTRDAGYHLLLFTGTETGSDVSSGDARPLDAVDGYDELLRSAAVDAFVVTDTYRGNPQAAFLEERGVPFVAFGRPWAEPHARHPWVDVDGRAGVQLAVDHLVERGHQRVAWVGWQKGSFIGEDRRSGWADRMHDHTLSTSRLSARGDDTLDFGRRAAHALLDSEHPTAFVCASDTLAMGVLRALDERGLRPGRDVAVVGFDDSLAAQVCTPGLTSVRQPLEQAAVEIVRLLGDLLGHREVEHRGLTLTPTLSVRASS</sequence>
<dbReference type="InterPro" id="IPR010982">
    <property type="entry name" value="Lambda_DNA-bd_dom_sf"/>
</dbReference>
<dbReference type="Proteomes" id="UP000515947">
    <property type="component" value="Chromosome"/>
</dbReference>
<dbReference type="CDD" id="cd06292">
    <property type="entry name" value="PBP1_AglR_RafR-like"/>
    <property type="match status" value="1"/>
</dbReference>